<comment type="similarity">
    <text evidence="2">Belongs to the major facilitator superfamily. EmrB family.</text>
</comment>
<dbReference type="RefSeq" id="WP_089323918.1">
    <property type="nucleotide sequence ID" value="NZ_FZOR01000001.1"/>
</dbReference>
<keyword evidence="7 8" id="KW-0472">Membrane</keyword>
<evidence type="ECO:0000256" key="6">
    <source>
        <dbReference type="ARBA" id="ARBA00022989"/>
    </source>
</evidence>
<dbReference type="NCBIfam" id="TIGR00711">
    <property type="entry name" value="efflux_EmrB"/>
    <property type="match status" value="1"/>
</dbReference>
<dbReference type="InterPro" id="IPR036259">
    <property type="entry name" value="MFS_trans_sf"/>
</dbReference>
<evidence type="ECO:0000313" key="11">
    <source>
        <dbReference type="Proteomes" id="UP000198318"/>
    </source>
</evidence>
<comment type="subcellular location">
    <subcellularLocation>
        <location evidence="1">Cell membrane</location>
        <topology evidence="1">Multi-pass membrane protein</topology>
    </subcellularLocation>
</comment>
<dbReference type="InterPro" id="IPR004638">
    <property type="entry name" value="EmrB-like"/>
</dbReference>
<evidence type="ECO:0000256" key="7">
    <source>
        <dbReference type="ARBA" id="ARBA00023136"/>
    </source>
</evidence>
<feature type="transmembrane region" description="Helical" evidence="8">
    <location>
        <begin position="302"/>
        <end position="321"/>
    </location>
</feature>
<feature type="transmembrane region" description="Helical" evidence="8">
    <location>
        <begin position="435"/>
        <end position="455"/>
    </location>
</feature>
<evidence type="ECO:0000256" key="5">
    <source>
        <dbReference type="ARBA" id="ARBA00022692"/>
    </source>
</evidence>
<reference evidence="10 11" key="1">
    <citation type="submission" date="2017-06" db="EMBL/GenBank/DDBJ databases">
        <authorList>
            <person name="Kim H.J."/>
            <person name="Triplett B.A."/>
        </authorList>
    </citation>
    <scope>NUCLEOTIDE SEQUENCE [LARGE SCALE GENOMIC DNA]</scope>
    <source>
        <strain evidence="10 11">DSM 44715</strain>
    </source>
</reference>
<keyword evidence="3" id="KW-0813">Transport</keyword>
<evidence type="ECO:0000256" key="1">
    <source>
        <dbReference type="ARBA" id="ARBA00004651"/>
    </source>
</evidence>
<protein>
    <submittedName>
        <fullName evidence="10">Drug resistance transporter, EmrB/QacA subfamily</fullName>
    </submittedName>
</protein>
<feature type="transmembrane region" description="Helical" evidence="8">
    <location>
        <begin position="362"/>
        <end position="382"/>
    </location>
</feature>
<keyword evidence="11" id="KW-1185">Reference proteome</keyword>
<dbReference type="InterPro" id="IPR020846">
    <property type="entry name" value="MFS_dom"/>
</dbReference>
<dbReference type="OrthoDB" id="9781469at2"/>
<feature type="transmembrane region" description="Helical" evidence="8">
    <location>
        <begin position="135"/>
        <end position="156"/>
    </location>
</feature>
<dbReference type="GO" id="GO:0022857">
    <property type="term" value="F:transmembrane transporter activity"/>
    <property type="evidence" value="ECO:0007669"/>
    <property type="project" value="InterPro"/>
</dbReference>
<evidence type="ECO:0000256" key="4">
    <source>
        <dbReference type="ARBA" id="ARBA00022475"/>
    </source>
</evidence>
<feature type="transmembrane region" description="Helical" evidence="8">
    <location>
        <begin position="403"/>
        <end position="423"/>
    </location>
</feature>
<name>A0A239C329_9ACTN</name>
<proteinExistence type="inferred from homology"/>
<dbReference type="GO" id="GO:0005886">
    <property type="term" value="C:plasma membrane"/>
    <property type="evidence" value="ECO:0007669"/>
    <property type="project" value="UniProtKB-SubCell"/>
</dbReference>
<feature type="transmembrane region" description="Helical" evidence="8">
    <location>
        <begin position="230"/>
        <end position="249"/>
    </location>
</feature>
<evidence type="ECO:0000259" key="9">
    <source>
        <dbReference type="PROSITE" id="PS50850"/>
    </source>
</evidence>
<feature type="transmembrane region" description="Helical" evidence="8">
    <location>
        <begin position="110"/>
        <end position="128"/>
    </location>
</feature>
<dbReference type="PROSITE" id="PS50850">
    <property type="entry name" value="MFS"/>
    <property type="match status" value="1"/>
</dbReference>
<dbReference type="PRINTS" id="PR01036">
    <property type="entry name" value="TCRTETB"/>
</dbReference>
<dbReference type="InterPro" id="IPR011701">
    <property type="entry name" value="MFS"/>
</dbReference>
<feature type="transmembrane region" description="Helical" evidence="8">
    <location>
        <begin position="82"/>
        <end position="104"/>
    </location>
</feature>
<dbReference type="PANTHER" id="PTHR42718">
    <property type="entry name" value="MAJOR FACILITATOR SUPERFAMILY MULTIDRUG TRANSPORTER MFSC"/>
    <property type="match status" value="1"/>
</dbReference>
<dbReference type="PANTHER" id="PTHR42718:SF9">
    <property type="entry name" value="MAJOR FACILITATOR SUPERFAMILY MULTIDRUG TRANSPORTER MFSC"/>
    <property type="match status" value="1"/>
</dbReference>
<organism evidence="10 11">
    <name type="scientific">Actinomadura meyerae</name>
    <dbReference type="NCBI Taxonomy" id="240840"/>
    <lineage>
        <taxon>Bacteria</taxon>
        <taxon>Bacillati</taxon>
        <taxon>Actinomycetota</taxon>
        <taxon>Actinomycetes</taxon>
        <taxon>Streptosporangiales</taxon>
        <taxon>Thermomonosporaceae</taxon>
        <taxon>Actinomadura</taxon>
    </lineage>
</organism>
<sequence length="488" mass="49896">MPEPSHRRRFLVLAVCCMSLLIVSLDNTILNVALPTLQHDFGSSLSGLQWTIDAYLIVLASLLILSGSTADRIGRRRVFQTGLALFVAGSVLCSLAPSLGWLVGARVVQAVGGSMLNPVAMSIITNVFTEPRERARAIGVWGGVVGLSMAMGPLVGGLLVDSVGWRSIFWLNVPIGLAALALTALIVPESRAPRPRRADPLGQGYLIVLLGTLTFAIIEAPGRGTSDPAVWGAALLAAAALAGFAVHALRAPEPLIDLRFFRSVPFSGATLVAVSGFAALGGFLFVNTLYLQNVRGLSALHAGLYLLPMAAMTAVCGPLSGRLVGSRGPRPPLQLAGAAMLVSALMFAAFDAETRDLTLFTAYVVFGVGFGMLNSPITNTAVSGMPRAQAGVAAAVASTSRQIGQALGVAVIGAVLAAGTSGAPGAAAFTAAARPAYWILTGCAAAVLVLGTATTGRRAARSVARVAGLFDAGDPAPDGSPVTGASPR</sequence>
<dbReference type="Proteomes" id="UP000198318">
    <property type="component" value="Unassembled WGS sequence"/>
</dbReference>
<gene>
    <name evidence="10" type="ORF">SAMN05443665_1001176</name>
</gene>
<feature type="transmembrane region" description="Helical" evidence="8">
    <location>
        <begin position="200"/>
        <end position="218"/>
    </location>
</feature>
<accession>A0A239C329</accession>
<dbReference type="CDD" id="cd17321">
    <property type="entry name" value="MFS_MMR_MDR_like"/>
    <property type="match status" value="1"/>
</dbReference>
<dbReference type="SUPFAM" id="SSF103473">
    <property type="entry name" value="MFS general substrate transporter"/>
    <property type="match status" value="1"/>
</dbReference>
<keyword evidence="4" id="KW-1003">Cell membrane</keyword>
<dbReference type="EMBL" id="FZOR01000001">
    <property type="protein sequence ID" value="SNS14068.1"/>
    <property type="molecule type" value="Genomic_DNA"/>
</dbReference>
<evidence type="ECO:0000313" key="10">
    <source>
        <dbReference type="EMBL" id="SNS14068.1"/>
    </source>
</evidence>
<dbReference type="AlphaFoldDB" id="A0A239C329"/>
<feature type="transmembrane region" description="Helical" evidence="8">
    <location>
        <begin position="168"/>
        <end position="188"/>
    </location>
</feature>
<dbReference type="Gene3D" id="1.20.1720.10">
    <property type="entry name" value="Multidrug resistance protein D"/>
    <property type="match status" value="1"/>
</dbReference>
<feature type="transmembrane region" description="Helical" evidence="8">
    <location>
        <begin position="49"/>
        <end position="70"/>
    </location>
</feature>
<evidence type="ECO:0000256" key="8">
    <source>
        <dbReference type="SAM" id="Phobius"/>
    </source>
</evidence>
<dbReference type="Pfam" id="PF07690">
    <property type="entry name" value="MFS_1"/>
    <property type="match status" value="1"/>
</dbReference>
<feature type="transmembrane region" description="Helical" evidence="8">
    <location>
        <begin position="333"/>
        <end position="350"/>
    </location>
</feature>
<keyword evidence="5 8" id="KW-0812">Transmembrane</keyword>
<keyword evidence="6 8" id="KW-1133">Transmembrane helix</keyword>
<evidence type="ECO:0000256" key="2">
    <source>
        <dbReference type="ARBA" id="ARBA00008537"/>
    </source>
</evidence>
<feature type="transmembrane region" description="Helical" evidence="8">
    <location>
        <begin position="269"/>
        <end position="290"/>
    </location>
</feature>
<dbReference type="Gene3D" id="1.20.1250.20">
    <property type="entry name" value="MFS general substrate transporter like domains"/>
    <property type="match status" value="1"/>
</dbReference>
<feature type="domain" description="Major facilitator superfamily (MFS) profile" evidence="9">
    <location>
        <begin position="12"/>
        <end position="459"/>
    </location>
</feature>
<evidence type="ECO:0000256" key="3">
    <source>
        <dbReference type="ARBA" id="ARBA00022448"/>
    </source>
</evidence>